<accession>A0A6C0ERX9</accession>
<dbReference type="InterPro" id="IPR002654">
    <property type="entry name" value="Glyco_trans_25"/>
</dbReference>
<proteinExistence type="predicted"/>
<sequence length="134" mass="15243">MNSISDIKNIFYINLDTRPDRKAHVENELNKVGLKGQRFNAIKMQNGALGCSMSHLEVLKNAKANSLDHVLIVEDDITFINISLFTSQLNNFLFKNKEWDVLLIAGNNKGYYEKKDDTCVKITKCITTTGYLIK</sequence>
<dbReference type="CDD" id="cd06532">
    <property type="entry name" value="Glyco_transf_25"/>
    <property type="match status" value="1"/>
</dbReference>
<evidence type="ECO:0000313" key="2">
    <source>
        <dbReference type="EMBL" id="QHT31431.1"/>
    </source>
</evidence>
<name>A0A6C0ERX9_9ZZZZ</name>
<organism evidence="2">
    <name type="scientific">viral metagenome</name>
    <dbReference type="NCBI Taxonomy" id="1070528"/>
    <lineage>
        <taxon>unclassified sequences</taxon>
        <taxon>metagenomes</taxon>
        <taxon>organismal metagenomes</taxon>
    </lineage>
</organism>
<dbReference type="Pfam" id="PF01755">
    <property type="entry name" value="Glyco_transf_25"/>
    <property type="match status" value="1"/>
</dbReference>
<reference evidence="2" key="1">
    <citation type="journal article" date="2020" name="Nature">
        <title>Giant virus diversity and host interactions through global metagenomics.</title>
        <authorList>
            <person name="Schulz F."/>
            <person name="Roux S."/>
            <person name="Paez-Espino D."/>
            <person name="Jungbluth S."/>
            <person name="Walsh D.A."/>
            <person name="Denef V.J."/>
            <person name="McMahon K.D."/>
            <person name="Konstantinidis K.T."/>
            <person name="Eloe-Fadrosh E.A."/>
            <person name="Kyrpides N.C."/>
            <person name="Woyke T."/>
        </authorList>
    </citation>
    <scope>NUCLEOTIDE SEQUENCE</scope>
    <source>
        <strain evidence="2">GVMAG-M-3300009155-2</strain>
    </source>
</reference>
<protein>
    <recommendedName>
        <fullName evidence="1">Glycosyl transferase family 25 domain-containing protein</fullName>
    </recommendedName>
</protein>
<evidence type="ECO:0000259" key="1">
    <source>
        <dbReference type="Pfam" id="PF01755"/>
    </source>
</evidence>
<feature type="domain" description="Glycosyl transferase family 25" evidence="1">
    <location>
        <begin position="44"/>
        <end position="127"/>
    </location>
</feature>
<dbReference type="EMBL" id="MN738919">
    <property type="protein sequence ID" value="QHT31431.1"/>
    <property type="molecule type" value="Genomic_DNA"/>
</dbReference>
<dbReference type="AlphaFoldDB" id="A0A6C0ERX9"/>